<gene>
    <name evidence="2" type="ORF">PVSEL_0401400</name>
</gene>
<evidence type="ECO:0000256" key="1">
    <source>
        <dbReference type="SAM" id="Phobius"/>
    </source>
</evidence>
<reference evidence="2 3" key="1">
    <citation type="submission" date="2020-08" db="EMBL/GenBank/DDBJ databases">
        <authorList>
            <person name="Ramaprasad A."/>
        </authorList>
    </citation>
    <scope>NUCLEOTIDE SEQUENCE [LARGE SCALE GENOMIC DNA]</scope>
</reference>
<dbReference type="VEuPathDB" id="PlasmoDB:PVSEL_0401400"/>
<dbReference type="VEuPathDB" id="PlasmoDB:PVVCY_0401300"/>
<dbReference type="VEuPathDB" id="PlasmoDB:PVLDE_0401420"/>
<sequence length="412" mass="50433">MLENLCIDLLHELFKAKYNLLLSLQTNLHTKRERKKKKKKRDKIFRYLFIRVLEKDEYYTHFGYIKKKKIRKKKKIKKEYKKLRKHIADINIYYKKSYSKSLKNEYNDNYCTSFNEYHTHTLLKSIVYNPKNFEFILRKKWNISTQNKIISYKHKINDYKKRKRSVCIYYCRRNREKRKQKHNYKNYNLFTKNKKNNVIFNKSNNINEARDNDDCLQLSKNSLYTYLDKQFYSILPNFDFKQLEQEEEANLEKNNNLNYILNIEKMKNNLIKKNKIRSKVYVKNKKHIYLSSTKLNKQYINFLDNFHLLIKKMKTHKERDLKIINSTNLKLLKTILYLENNYNDIDSTSSSNSNDVIKNVLVKKKNYKICHIISIINYIKKSLYIIKMDIMYIFIFFTSYINNIFAKLKNSQ</sequence>
<keyword evidence="1" id="KW-0472">Membrane</keyword>
<dbReference type="EMBL" id="LR865425">
    <property type="protein sequence ID" value="CAD2097882.1"/>
    <property type="molecule type" value="Genomic_DNA"/>
</dbReference>
<accession>A0A6V7SFJ6</accession>
<evidence type="ECO:0000313" key="2">
    <source>
        <dbReference type="EMBL" id="CAD2097882.1"/>
    </source>
</evidence>
<dbReference type="AlphaFoldDB" id="A0A6V7SFJ6"/>
<feature type="transmembrane region" description="Helical" evidence="1">
    <location>
        <begin position="384"/>
        <end position="405"/>
    </location>
</feature>
<evidence type="ECO:0000313" key="3">
    <source>
        <dbReference type="Proteomes" id="UP000515697"/>
    </source>
</evidence>
<dbReference type="VEuPathDB" id="PlasmoDB:PVPCR_0401450"/>
<keyword evidence="1" id="KW-0812">Transmembrane</keyword>
<protein>
    <submittedName>
        <fullName evidence="2">Uncharacterized protein</fullName>
    </submittedName>
</protein>
<dbReference type="VEuPathDB" id="PlasmoDB:PVBDA_0401410"/>
<proteinExistence type="predicted"/>
<name>A0A6V7SFJ6_PLAVN</name>
<organism evidence="2 3">
    <name type="scientific">Plasmodium vinckei</name>
    <dbReference type="NCBI Taxonomy" id="5860"/>
    <lineage>
        <taxon>Eukaryota</taxon>
        <taxon>Sar</taxon>
        <taxon>Alveolata</taxon>
        <taxon>Apicomplexa</taxon>
        <taxon>Aconoidasida</taxon>
        <taxon>Haemosporida</taxon>
        <taxon>Plasmodiidae</taxon>
        <taxon>Plasmodium</taxon>
        <taxon>Plasmodium (Vinckeia)</taxon>
    </lineage>
</organism>
<dbReference type="Proteomes" id="UP000515697">
    <property type="component" value="Chromosome PVSEL_04"/>
</dbReference>
<keyword evidence="1" id="KW-1133">Transmembrane helix</keyword>